<organism evidence="12 13">
    <name type="scientific">Ceutorhynchus assimilis</name>
    <name type="common">cabbage seed weevil</name>
    <dbReference type="NCBI Taxonomy" id="467358"/>
    <lineage>
        <taxon>Eukaryota</taxon>
        <taxon>Metazoa</taxon>
        <taxon>Ecdysozoa</taxon>
        <taxon>Arthropoda</taxon>
        <taxon>Hexapoda</taxon>
        <taxon>Insecta</taxon>
        <taxon>Pterygota</taxon>
        <taxon>Neoptera</taxon>
        <taxon>Endopterygota</taxon>
        <taxon>Coleoptera</taxon>
        <taxon>Polyphaga</taxon>
        <taxon>Cucujiformia</taxon>
        <taxon>Curculionidae</taxon>
        <taxon>Ceutorhynchinae</taxon>
        <taxon>Ceutorhynchus</taxon>
    </lineage>
</organism>
<evidence type="ECO:0000256" key="7">
    <source>
        <dbReference type="PIRNR" id="PIRNR000862"/>
    </source>
</evidence>
<evidence type="ECO:0000256" key="1">
    <source>
        <dbReference type="ARBA" id="ARBA00010701"/>
    </source>
</evidence>
<proteinExistence type="inferred from homology"/>
<feature type="domain" description="Serine aminopeptidase S33" evidence="11">
    <location>
        <begin position="95"/>
        <end position="259"/>
    </location>
</feature>
<dbReference type="InterPro" id="IPR022742">
    <property type="entry name" value="Hydrolase_4"/>
</dbReference>
<dbReference type="FunFam" id="3.40.50.1820:FF:000057">
    <property type="entry name" value="Lipase"/>
    <property type="match status" value="1"/>
</dbReference>
<feature type="active site" description="Nucleophile" evidence="8">
    <location>
        <position position="170"/>
    </location>
</feature>
<dbReference type="Pfam" id="PF04083">
    <property type="entry name" value="Abhydro_lipase"/>
    <property type="match status" value="1"/>
</dbReference>
<dbReference type="GO" id="GO:0016042">
    <property type="term" value="P:lipid catabolic process"/>
    <property type="evidence" value="ECO:0007669"/>
    <property type="project" value="UniProtKB-KW"/>
</dbReference>
<dbReference type="AlphaFoldDB" id="A0A9N9QJP0"/>
<evidence type="ECO:0000256" key="3">
    <source>
        <dbReference type="ARBA" id="ARBA00022801"/>
    </source>
</evidence>
<evidence type="ECO:0000256" key="6">
    <source>
        <dbReference type="ARBA" id="ARBA00023180"/>
    </source>
</evidence>
<evidence type="ECO:0000256" key="9">
    <source>
        <dbReference type="SAM" id="SignalP"/>
    </source>
</evidence>
<dbReference type="EMBL" id="OU892280">
    <property type="protein sequence ID" value="CAG9768046.1"/>
    <property type="molecule type" value="Genomic_DNA"/>
</dbReference>
<keyword evidence="2 9" id="KW-0732">Signal</keyword>
<reference evidence="12" key="1">
    <citation type="submission" date="2022-01" db="EMBL/GenBank/DDBJ databases">
        <authorList>
            <person name="King R."/>
        </authorList>
    </citation>
    <scope>NUCLEOTIDE SEQUENCE</scope>
</reference>
<evidence type="ECO:0000259" key="10">
    <source>
        <dbReference type="Pfam" id="PF04083"/>
    </source>
</evidence>
<sequence length="404" mass="46475">MTVFFNIKFVFILLCAFYYFKQINAQENLHFIDIVKSHGYPTEVYEVETEDGYLLDIFRVPFGRNSTTKVPNRYPLLLAHGLMGSAENFIIGGPTKALTYVLADHGYDVWAFNARGTWHSRKHRTLDPDIDMREFWRFTWHEIGYYDIPATIDFILNVTNAAKLHYIGHSQGTTVFFVAMSERPEYNSKINVMIGMGPSALLSHIKQPFLKFMAPMFKYLQNLAESLKVYEMIPKNLLSNDAVRLLANSFCDEKPPARALCSNALAAMAGFTEEQLDPDTINFIVSIGPGGASVYQGLHYAQLVQTGKFMNYDWGPKENKKRYNSSTPPEYNFSNIICPISLMYGKEDILIAEEDVIELATRLPNVIDVYKVPYEHWSHMDFVWAKDVGKYINKHIFRVLRKFN</sequence>
<dbReference type="Pfam" id="PF12146">
    <property type="entry name" value="Hydrolase_4"/>
    <property type="match status" value="1"/>
</dbReference>
<evidence type="ECO:0000256" key="2">
    <source>
        <dbReference type="ARBA" id="ARBA00022729"/>
    </source>
</evidence>
<dbReference type="OrthoDB" id="9974421at2759"/>
<keyword evidence="4 7" id="KW-0442">Lipid degradation</keyword>
<accession>A0A9N9QJP0</accession>
<evidence type="ECO:0000259" key="11">
    <source>
        <dbReference type="Pfam" id="PF12146"/>
    </source>
</evidence>
<dbReference type="InterPro" id="IPR025483">
    <property type="entry name" value="Lipase_euk"/>
</dbReference>
<comment type="similarity">
    <text evidence="1 7">Belongs to the AB hydrolase superfamily. Lipase family.</text>
</comment>
<dbReference type="Proteomes" id="UP001152799">
    <property type="component" value="Chromosome 4"/>
</dbReference>
<keyword evidence="13" id="KW-1185">Reference proteome</keyword>
<dbReference type="InterPro" id="IPR029058">
    <property type="entry name" value="AB_hydrolase_fold"/>
</dbReference>
<feature type="domain" description="Partial AB-hydrolase lipase" evidence="10">
    <location>
        <begin position="33"/>
        <end position="92"/>
    </location>
</feature>
<keyword evidence="5" id="KW-0443">Lipid metabolism</keyword>
<evidence type="ECO:0000313" key="12">
    <source>
        <dbReference type="EMBL" id="CAG9768046.1"/>
    </source>
</evidence>
<feature type="chain" id="PRO_5040499589" description="Lipase" evidence="9">
    <location>
        <begin position="26"/>
        <end position="404"/>
    </location>
</feature>
<name>A0A9N9QJP0_9CUCU</name>
<evidence type="ECO:0000256" key="5">
    <source>
        <dbReference type="ARBA" id="ARBA00023098"/>
    </source>
</evidence>
<dbReference type="InterPro" id="IPR006693">
    <property type="entry name" value="AB_hydrolase_lipase"/>
</dbReference>
<gene>
    <name evidence="12" type="ORF">CEUTPL_LOCUS8597</name>
</gene>
<keyword evidence="3 7" id="KW-0378">Hydrolase</keyword>
<evidence type="ECO:0000256" key="8">
    <source>
        <dbReference type="PIRSR" id="PIRSR000862-1"/>
    </source>
</evidence>
<protein>
    <recommendedName>
        <fullName evidence="7">Lipase</fullName>
    </recommendedName>
</protein>
<feature type="active site" description="Charge relay system" evidence="8">
    <location>
        <position position="348"/>
    </location>
</feature>
<dbReference type="PIRSF" id="PIRSF000862">
    <property type="entry name" value="Steryl_ester_lip"/>
    <property type="match status" value="1"/>
</dbReference>
<evidence type="ECO:0000256" key="4">
    <source>
        <dbReference type="ARBA" id="ARBA00022963"/>
    </source>
</evidence>
<feature type="signal peptide" evidence="9">
    <location>
        <begin position="1"/>
        <end position="25"/>
    </location>
</feature>
<dbReference type="Gene3D" id="3.40.50.1820">
    <property type="entry name" value="alpha/beta hydrolase"/>
    <property type="match status" value="1"/>
</dbReference>
<feature type="active site" description="Charge relay system" evidence="8">
    <location>
        <position position="379"/>
    </location>
</feature>
<dbReference type="SUPFAM" id="SSF53474">
    <property type="entry name" value="alpha/beta-Hydrolases"/>
    <property type="match status" value="1"/>
</dbReference>
<dbReference type="GO" id="GO:0016788">
    <property type="term" value="F:hydrolase activity, acting on ester bonds"/>
    <property type="evidence" value="ECO:0007669"/>
    <property type="project" value="InterPro"/>
</dbReference>
<dbReference type="PANTHER" id="PTHR11005">
    <property type="entry name" value="LYSOSOMAL ACID LIPASE-RELATED"/>
    <property type="match status" value="1"/>
</dbReference>
<evidence type="ECO:0000313" key="13">
    <source>
        <dbReference type="Proteomes" id="UP001152799"/>
    </source>
</evidence>
<keyword evidence="6" id="KW-0325">Glycoprotein</keyword>